<sequence>MRKRRAVALAAIALLAFVYANNADRSTPEPGARATLLAHRGIAQRYDTSGMGPDTCTATRILPPTHGYLENTIASMRASFEAGADIVEIDIHPTTDGQFAVFHDWTVDCRTEGKGVTREHTLAELKALDIGYGYTADGGRTYPFRGRGVGLMPSLAEVLEAFPRGRFLINIKSRDATEGTALAAVLNAMPPARRADFMAYGGEEPMERLRQLAPDVRTLTRSDLKSCLLRYVATGWTGHVPKVCHGMLLMVPVNVAPWLWGWPGRFLARMQAAGSSAFLIGPYAGEGFSTGIDTPEDIRRVPPGYAGGIWTNEIEAAARAFRPGS</sequence>
<accession>A0A6S7EXK8</accession>
<feature type="domain" description="GP-PDE" evidence="2">
    <location>
        <begin position="40"/>
        <end position="321"/>
    </location>
</feature>
<protein>
    <recommendedName>
        <fullName evidence="2">GP-PDE domain-containing protein</fullName>
    </recommendedName>
</protein>
<dbReference type="AlphaFoldDB" id="A0A6S7EXK8"/>
<evidence type="ECO:0000313" key="4">
    <source>
        <dbReference type="Proteomes" id="UP000494117"/>
    </source>
</evidence>
<name>A0A6S7EXK8_9BURK</name>
<dbReference type="SUPFAM" id="SSF51695">
    <property type="entry name" value="PLC-like phosphodiesterases"/>
    <property type="match status" value="1"/>
</dbReference>
<feature type="chain" id="PRO_5028890317" description="GP-PDE domain-containing protein" evidence="1">
    <location>
        <begin position="23"/>
        <end position="325"/>
    </location>
</feature>
<dbReference type="RefSeq" id="WP_175211122.1">
    <property type="nucleotide sequence ID" value="NZ_CADILG010000079.1"/>
</dbReference>
<dbReference type="PROSITE" id="PS51704">
    <property type="entry name" value="GP_PDE"/>
    <property type="match status" value="1"/>
</dbReference>
<dbReference type="GO" id="GO:0006629">
    <property type="term" value="P:lipid metabolic process"/>
    <property type="evidence" value="ECO:0007669"/>
    <property type="project" value="InterPro"/>
</dbReference>
<dbReference type="GO" id="GO:0008081">
    <property type="term" value="F:phosphoric diester hydrolase activity"/>
    <property type="evidence" value="ECO:0007669"/>
    <property type="project" value="InterPro"/>
</dbReference>
<gene>
    <name evidence="3" type="ORF">LMG26858_05897</name>
</gene>
<proteinExistence type="predicted"/>
<dbReference type="PANTHER" id="PTHR43805:SF1">
    <property type="entry name" value="GP-PDE DOMAIN-CONTAINING PROTEIN"/>
    <property type="match status" value="1"/>
</dbReference>
<reference evidence="3 4" key="1">
    <citation type="submission" date="2020-04" db="EMBL/GenBank/DDBJ databases">
        <authorList>
            <person name="De Canck E."/>
        </authorList>
    </citation>
    <scope>NUCLEOTIDE SEQUENCE [LARGE SCALE GENOMIC DNA]</scope>
    <source>
        <strain evidence="3 4">LMG 26858</strain>
    </source>
</reference>
<evidence type="ECO:0000256" key="1">
    <source>
        <dbReference type="SAM" id="SignalP"/>
    </source>
</evidence>
<feature type="signal peptide" evidence="1">
    <location>
        <begin position="1"/>
        <end position="22"/>
    </location>
</feature>
<dbReference type="InterPro" id="IPR017946">
    <property type="entry name" value="PLC-like_Pdiesterase_TIM-brl"/>
</dbReference>
<evidence type="ECO:0000259" key="2">
    <source>
        <dbReference type="PROSITE" id="PS51704"/>
    </source>
</evidence>
<dbReference type="Pfam" id="PF03009">
    <property type="entry name" value="GDPD"/>
    <property type="match status" value="1"/>
</dbReference>
<organism evidence="3 4">
    <name type="scientific">Achromobacter anxifer</name>
    <dbReference type="NCBI Taxonomy" id="1287737"/>
    <lineage>
        <taxon>Bacteria</taxon>
        <taxon>Pseudomonadati</taxon>
        <taxon>Pseudomonadota</taxon>
        <taxon>Betaproteobacteria</taxon>
        <taxon>Burkholderiales</taxon>
        <taxon>Alcaligenaceae</taxon>
        <taxon>Achromobacter</taxon>
    </lineage>
</organism>
<dbReference type="PANTHER" id="PTHR43805">
    <property type="entry name" value="GLYCEROPHOSPHORYL DIESTER PHOSPHODIESTERASE"/>
    <property type="match status" value="1"/>
</dbReference>
<dbReference type="Gene3D" id="3.20.20.190">
    <property type="entry name" value="Phosphatidylinositol (PI) phosphodiesterase"/>
    <property type="match status" value="1"/>
</dbReference>
<dbReference type="InterPro" id="IPR030395">
    <property type="entry name" value="GP_PDE_dom"/>
</dbReference>
<dbReference type="EMBL" id="CADILG010000079">
    <property type="protein sequence ID" value="CAB3926634.1"/>
    <property type="molecule type" value="Genomic_DNA"/>
</dbReference>
<dbReference type="Proteomes" id="UP000494117">
    <property type="component" value="Unassembled WGS sequence"/>
</dbReference>
<evidence type="ECO:0000313" key="3">
    <source>
        <dbReference type="EMBL" id="CAB3926634.1"/>
    </source>
</evidence>
<keyword evidence="1" id="KW-0732">Signal</keyword>
<keyword evidence="4" id="KW-1185">Reference proteome</keyword>